<comment type="similarity">
    <text evidence="2">Belongs to the amino acid-polyamine-organocation (APC) superfamily. Basic amino acid/polyamine antiporter (APA) (TC 2.A.3.2) family.</text>
</comment>
<feature type="transmembrane region" description="Helical" evidence="9">
    <location>
        <begin position="441"/>
        <end position="462"/>
    </location>
</feature>
<keyword evidence="6" id="KW-0029">Amino-acid transport</keyword>
<feature type="transmembrane region" description="Helical" evidence="9">
    <location>
        <begin position="130"/>
        <end position="149"/>
    </location>
</feature>
<dbReference type="PIRSF" id="PIRSF006060">
    <property type="entry name" value="AA_transporter"/>
    <property type="match status" value="1"/>
</dbReference>
<feature type="transmembrane region" description="Helical" evidence="9">
    <location>
        <begin position="161"/>
        <end position="180"/>
    </location>
</feature>
<evidence type="ECO:0000256" key="4">
    <source>
        <dbReference type="ARBA" id="ARBA00022475"/>
    </source>
</evidence>
<dbReference type="PANTHER" id="PTHR42770">
    <property type="entry name" value="AMINO ACID TRANSPORTER-RELATED"/>
    <property type="match status" value="1"/>
</dbReference>
<dbReference type="Proteomes" id="UP000424872">
    <property type="component" value="Chromosome"/>
</dbReference>
<evidence type="ECO:0000256" key="2">
    <source>
        <dbReference type="ARBA" id="ARBA00008220"/>
    </source>
</evidence>
<dbReference type="AlphaFoldDB" id="A0AAP9H5P6"/>
<evidence type="ECO:0000256" key="6">
    <source>
        <dbReference type="ARBA" id="ARBA00022970"/>
    </source>
</evidence>
<protein>
    <submittedName>
        <fullName evidence="11">Arginine:ornithine antiporter</fullName>
    </submittedName>
    <submittedName>
        <fullName evidence="10">Basic amino acid/polyamine antiporter</fullName>
    </submittedName>
</protein>
<keyword evidence="5 9" id="KW-0812">Transmembrane</keyword>
<feature type="transmembrane region" description="Helical" evidence="9">
    <location>
        <begin position="332"/>
        <end position="352"/>
    </location>
</feature>
<evidence type="ECO:0000313" key="11">
    <source>
        <dbReference type="EMBL" id="QGR06826.1"/>
    </source>
</evidence>
<evidence type="ECO:0000256" key="3">
    <source>
        <dbReference type="ARBA" id="ARBA00022448"/>
    </source>
</evidence>
<keyword evidence="7 9" id="KW-1133">Transmembrane helix</keyword>
<evidence type="ECO:0000256" key="7">
    <source>
        <dbReference type="ARBA" id="ARBA00022989"/>
    </source>
</evidence>
<dbReference type="GO" id="GO:0022857">
    <property type="term" value="F:transmembrane transporter activity"/>
    <property type="evidence" value="ECO:0007669"/>
    <property type="project" value="InterPro"/>
</dbReference>
<comment type="subcellular location">
    <subcellularLocation>
        <location evidence="1">Cell membrane</location>
        <topology evidence="1">Multi-pass membrane protein</topology>
    </subcellularLocation>
</comment>
<dbReference type="KEGG" id="ppho:CTZ24_10535"/>
<dbReference type="Proteomes" id="UP001171299">
    <property type="component" value="Unassembled WGS sequence"/>
</dbReference>
<evidence type="ECO:0000256" key="9">
    <source>
        <dbReference type="SAM" id="Phobius"/>
    </source>
</evidence>
<evidence type="ECO:0000313" key="10">
    <source>
        <dbReference type="EMBL" id="MDO6405523.1"/>
    </source>
</evidence>
<gene>
    <name evidence="11" type="ORF">CTZ24_10535</name>
    <name evidence="10" type="ORF">Q3404_02955</name>
</gene>
<feature type="transmembrane region" description="Helical" evidence="9">
    <location>
        <begin position="41"/>
        <end position="61"/>
    </location>
</feature>
<dbReference type="Gene3D" id="1.20.1740.10">
    <property type="entry name" value="Amino acid/polyamine transporter I"/>
    <property type="match status" value="1"/>
</dbReference>
<organism evidence="11 12">
    <name type="scientific">Pantoea phytobeneficialis</name>
    <dbReference type="NCBI Taxonomy" id="2052056"/>
    <lineage>
        <taxon>Bacteria</taxon>
        <taxon>Pseudomonadati</taxon>
        <taxon>Pseudomonadota</taxon>
        <taxon>Gammaproteobacteria</taxon>
        <taxon>Enterobacterales</taxon>
        <taxon>Erwiniaceae</taxon>
        <taxon>Pantoea</taxon>
    </lineage>
</organism>
<keyword evidence="8 9" id="KW-0472">Membrane</keyword>
<evidence type="ECO:0000313" key="13">
    <source>
        <dbReference type="Proteomes" id="UP001171299"/>
    </source>
</evidence>
<evidence type="ECO:0000256" key="1">
    <source>
        <dbReference type="ARBA" id="ARBA00004651"/>
    </source>
</evidence>
<proteinExistence type="inferred from homology"/>
<feature type="transmembrane region" description="Helical" evidence="9">
    <location>
        <begin position="283"/>
        <end position="311"/>
    </location>
</feature>
<feature type="transmembrane region" description="Helical" evidence="9">
    <location>
        <begin position="200"/>
        <end position="222"/>
    </location>
</feature>
<dbReference type="InterPro" id="IPR050367">
    <property type="entry name" value="APC_superfamily"/>
</dbReference>
<dbReference type="RefSeq" id="WP_021183155.1">
    <property type="nucleotide sequence ID" value="NZ_CP024636.1"/>
</dbReference>
<reference evidence="10" key="3">
    <citation type="submission" date="2023-07" db="EMBL/GenBank/DDBJ databases">
        <title>The extreme plant-growth-promoting properties of Pantoea phytobeneficialis PF55 revealed by functional and genomic analysis.</title>
        <authorList>
            <person name="Nascimento F.X."/>
            <person name="Marcio R.J."/>
        </authorList>
    </citation>
    <scope>NUCLEOTIDE SEQUENCE</scope>
    <source>
        <strain evidence="10">PF55</strain>
    </source>
</reference>
<dbReference type="GO" id="GO:0005886">
    <property type="term" value="C:plasma membrane"/>
    <property type="evidence" value="ECO:0007669"/>
    <property type="project" value="UniProtKB-SubCell"/>
</dbReference>
<keyword evidence="13" id="KW-1185">Reference proteome</keyword>
<feature type="transmembrane region" description="Helical" evidence="9">
    <location>
        <begin position="82"/>
        <end position="110"/>
    </location>
</feature>
<sequence length="463" mass="49469">MDKKLGLSALTALVLSSMLGAGVFSLPQNMAAVAGPAALLIGWLITGVGILLLSLAMLFLTRLQPELDGGIFAYARAGFGELMGFCSAWGYWLCAVIANVSYLVIVFSALSFFTDSPGHVVFGDGNTWQAMLGASVLLWLVHALVLRGVQTAASINLLATLGKLVPLLLFVVLAVLAFNLDRFRLDFTGVALGKPLWEQVKQTMLITLWVFIGVEGAVVVSARARHKKDVGRATLLAVLAALLVYLLVTLLSLGVVPRAELAQMRNPSMAGLMQHLIGHWGDAVIAIGLIISVCGAYLSWTIMAAEVPFLAAQQGAFPRSIARQNRHNAPAASLWLTNASVQVCLILIAVTGADYNTLLTIASEMILVPYLLVGLYLIKVVRGQQKPLLMLTGIGASLYGIWLLYASGPLHLLLSVVLYAPGVLLFLYARRGGRASNALSQLERIAIMMLMAASLPAVWQLAN</sequence>
<dbReference type="EMBL" id="JAUOOM010000002">
    <property type="protein sequence ID" value="MDO6405523.1"/>
    <property type="molecule type" value="Genomic_DNA"/>
</dbReference>
<feature type="transmembrane region" description="Helical" evidence="9">
    <location>
        <begin position="411"/>
        <end position="429"/>
    </location>
</feature>
<keyword evidence="4" id="KW-1003">Cell membrane</keyword>
<feature type="transmembrane region" description="Helical" evidence="9">
    <location>
        <begin position="387"/>
        <end position="405"/>
    </location>
</feature>
<reference evidence="11" key="2">
    <citation type="journal article" date="2020" name="Environ. Microbiol.">
        <title>The extreme plant-growth-promoting properties of Pantoea phytobeneficialis MSR2 revealed by functional and genomic analysis.</title>
        <authorList>
            <person name="Nascimento F.X."/>
            <person name="Hernandez A.G."/>
            <person name="Glick B.R."/>
            <person name="Rossi M.J."/>
        </authorList>
    </citation>
    <scope>NUCLEOTIDE SEQUENCE</scope>
    <source>
        <strain evidence="11">MSR2</strain>
    </source>
</reference>
<keyword evidence="3" id="KW-0813">Transport</keyword>
<feature type="transmembrane region" description="Helical" evidence="9">
    <location>
        <begin position="234"/>
        <end position="256"/>
    </location>
</feature>
<feature type="transmembrane region" description="Helical" evidence="9">
    <location>
        <begin position="358"/>
        <end position="378"/>
    </location>
</feature>
<evidence type="ECO:0000256" key="5">
    <source>
        <dbReference type="ARBA" id="ARBA00022692"/>
    </source>
</evidence>
<dbReference type="InterPro" id="IPR004754">
    <property type="entry name" value="Amino_acid_antiprt"/>
</dbReference>
<dbReference type="EMBL" id="CP024636">
    <property type="protein sequence ID" value="QGR06826.1"/>
    <property type="molecule type" value="Genomic_DNA"/>
</dbReference>
<dbReference type="Pfam" id="PF13520">
    <property type="entry name" value="AA_permease_2"/>
    <property type="match status" value="1"/>
</dbReference>
<dbReference type="PANTHER" id="PTHR42770:SF4">
    <property type="entry name" value="ARGININE_ORNITHINE ANTIPORTER-RELATED"/>
    <property type="match status" value="1"/>
</dbReference>
<accession>A0AAP9H5P6</accession>
<dbReference type="InterPro" id="IPR002293">
    <property type="entry name" value="AA/rel_permease1"/>
</dbReference>
<dbReference type="NCBIfam" id="TIGR00905">
    <property type="entry name" value="2A0302"/>
    <property type="match status" value="1"/>
</dbReference>
<dbReference type="GO" id="GO:0006865">
    <property type="term" value="P:amino acid transport"/>
    <property type="evidence" value="ECO:0007669"/>
    <property type="project" value="UniProtKB-KW"/>
</dbReference>
<evidence type="ECO:0000313" key="12">
    <source>
        <dbReference type="Proteomes" id="UP000424872"/>
    </source>
</evidence>
<evidence type="ECO:0000256" key="8">
    <source>
        <dbReference type="ARBA" id="ARBA00023136"/>
    </source>
</evidence>
<reference evidence="12" key="1">
    <citation type="submission" date="2017-11" db="EMBL/GenBank/DDBJ databases">
        <title>Genome sequence of Pantoea sp. MSR2.</title>
        <authorList>
            <person name="Nascimento F.X."/>
        </authorList>
    </citation>
    <scope>NUCLEOTIDE SEQUENCE [LARGE SCALE GENOMIC DNA]</scope>
    <source>
        <strain evidence="12">MSR2</strain>
    </source>
</reference>
<name>A0AAP9H5P6_9GAMM</name>